<accession>A0ACB9P9W7</accession>
<evidence type="ECO:0000313" key="2">
    <source>
        <dbReference type="Proteomes" id="UP000828941"/>
    </source>
</evidence>
<evidence type="ECO:0000313" key="1">
    <source>
        <dbReference type="EMBL" id="KAI4345228.1"/>
    </source>
</evidence>
<reference evidence="1 2" key="1">
    <citation type="journal article" date="2022" name="DNA Res.">
        <title>Chromosomal-level genome assembly of the orchid tree Bauhinia variegata (Leguminosae; Cercidoideae) supports the allotetraploid origin hypothesis of Bauhinia.</title>
        <authorList>
            <person name="Zhong Y."/>
            <person name="Chen Y."/>
            <person name="Zheng D."/>
            <person name="Pang J."/>
            <person name="Liu Y."/>
            <person name="Luo S."/>
            <person name="Meng S."/>
            <person name="Qian L."/>
            <person name="Wei D."/>
            <person name="Dai S."/>
            <person name="Zhou R."/>
        </authorList>
    </citation>
    <scope>NUCLEOTIDE SEQUENCE [LARGE SCALE GENOMIC DNA]</scope>
    <source>
        <strain evidence="1">BV-YZ2020</strain>
    </source>
</reference>
<protein>
    <submittedName>
        <fullName evidence="1">Uncharacterized protein</fullName>
    </submittedName>
</protein>
<keyword evidence="2" id="KW-1185">Reference proteome</keyword>
<name>A0ACB9P9W7_BAUVA</name>
<organism evidence="1 2">
    <name type="scientific">Bauhinia variegata</name>
    <name type="common">Purple orchid tree</name>
    <name type="synonym">Phanera variegata</name>
    <dbReference type="NCBI Taxonomy" id="167791"/>
    <lineage>
        <taxon>Eukaryota</taxon>
        <taxon>Viridiplantae</taxon>
        <taxon>Streptophyta</taxon>
        <taxon>Embryophyta</taxon>
        <taxon>Tracheophyta</taxon>
        <taxon>Spermatophyta</taxon>
        <taxon>Magnoliopsida</taxon>
        <taxon>eudicotyledons</taxon>
        <taxon>Gunneridae</taxon>
        <taxon>Pentapetalae</taxon>
        <taxon>rosids</taxon>
        <taxon>fabids</taxon>
        <taxon>Fabales</taxon>
        <taxon>Fabaceae</taxon>
        <taxon>Cercidoideae</taxon>
        <taxon>Cercideae</taxon>
        <taxon>Bauhiniinae</taxon>
        <taxon>Bauhinia</taxon>
    </lineage>
</organism>
<sequence>MEGGAIRHTPPSRVEQPQDDRPVAVSPPPPGNQNRKTYIVQAPKDQVYRVPPLENALIVENYRNPRSVENFSCSFCFGKVAIALLAILVLVSITLAILFFVFKPTPPLFSVKNLIVKNPKYEISLSTKNPNAKYELEYDNDDQVSLLFDDKKVGTGKFPHLHQQPSSSSKVKVEVAGSNETLPAQMENSINSKNPKIPISLYLEMDLGVRMRGESWLNSWIFNSHVASKFKVNTLRNQSRVLSQHCNSDFGR</sequence>
<dbReference type="Proteomes" id="UP000828941">
    <property type="component" value="Chromosome 5"/>
</dbReference>
<dbReference type="EMBL" id="CM039430">
    <property type="protein sequence ID" value="KAI4345228.1"/>
    <property type="molecule type" value="Genomic_DNA"/>
</dbReference>
<gene>
    <name evidence="1" type="ORF">L6164_012370</name>
</gene>
<proteinExistence type="predicted"/>
<comment type="caution">
    <text evidence="1">The sequence shown here is derived from an EMBL/GenBank/DDBJ whole genome shotgun (WGS) entry which is preliminary data.</text>
</comment>